<reference evidence="1 2" key="1">
    <citation type="submission" date="2020-12" db="EMBL/GenBank/DDBJ databases">
        <title>Sulforoseuscoccus oceanibium gen. nov., sp. nov., a representative of the phylum Verrucomicrobia with special cytoplasmic membrane, and proposal of Sulforoseuscoccusaceae fam. nov.</title>
        <authorList>
            <person name="Xi F."/>
        </authorList>
    </citation>
    <scope>NUCLEOTIDE SEQUENCE [LARGE SCALE GENOMIC DNA]</scope>
    <source>
        <strain evidence="1 2">T37</strain>
    </source>
</reference>
<accession>A0A6B3L2I5</accession>
<dbReference type="RefSeq" id="WP_164361986.1">
    <property type="nucleotide sequence ID" value="NZ_CP066776.1"/>
</dbReference>
<dbReference type="AlphaFoldDB" id="A0A6B3L2I5"/>
<proteinExistence type="predicted"/>
<dbReference type="KEGG" id="soa:G3M56_008370"/>
<gene>
    <name evidence="1" type="ORF">G3M56_008370</name>
</gene>
<dbReference type="Proteomes" id="UP000475117">
    <property type="component" value="Chromosome"/>
</dbReference>
<evidence type="ECO:0000313" key="2">
    <source>
        <dbReference type="Proteomes" id="UP000475117"/>
    </source>
</evidence>
<organism evidence="1 2">
    <name type="scientific">Sulfuriroseicoccus oceanibius</name>
    <dbReference type="NCBI Taxonomy" id="2707525"/>
    <lineage>
        <taxon>Bacteria</taxon>
        <taxon>Pseudomonadati</taxon>
        <taxon>Verrucomicrobiota</taxon>
        <taxon>Verrucomicrobiia</taxon>
        <taxon>Verrucomicrobiales</taxon>
        <taxon>Verrucomicrobiaceae</taxon>
        <taxon>Sulfuriroseicoccus</taxon>
    </lineage>
</organism>
<keyword evidence="2" id="KW-1185">Reference proteome</keyword>
<protein>
    <submittedName>
        <fullName evidence="1">Uncharacterized protein</fullName>
    </submittedName>
</protein>
<name>A0A6B3L2I5_9BACT</name>
<sequence>MSTLRFPLLVIATLAGLATFADAGKDPHKIPDKNMPRVFTPTRSMSETPIYPWKRNIMATVFWVGEKPTPNNPTPNCASSWDMNWARNYGGYDNPDPKARNGYLPKGFTPQLNPFYIALPYNDIKTWYSHKPEARRVIPWYHREFRGQGRSVLKGRWVAIRYKTKTVYAQWEDCGPFTTDDWQYVFGNARPKTKGNGGAGIDLSPACRDYLKLDGNDYVDWRFVEVSEVPNGPWRRWGRNNHFVKLREMEAKEMSKRVARFRNGSTDAWASEKPVLRSDS</sequence>
<dbReference type="EMBL" id="CP066776">
    <property type="protein sequence ID" value="QQL43910.1"/>
    <property type="molecule type" value="Genomic_DNA"/>
</dbReference>
<evidence type="ECO:0000313" key="1">
    <source>
        <dbReference type="EMBL" id="QQL43910.1"/>
    </source>
</evidence>